<feature type="non-terminal residue" evidence="2">
    <location>
        <position position="1"/>
    </location>
</feature>
<dbReference type="EMBL" id="JAPTMU010000004">
    <property type="protein sequence ID" value="KAJ4944033.1"/>
    <property type="molecule type" value="Genomic_DNA"/>
</dbReference>
<feature type="region of interest" description="Disordered" evidence="1">
    <location>
        <begin position="165"/>
        <end position="199"/>
    </location>
</feature>
<feature type="non-terminal residue" evidence="2">
    <location>
        <position position="199"/>
    </location>
</feature>
<feature type="compositionally biased region" description="Basic and acidic residues" evidence="1">
    <location>
        <begin position="189"/>
        <end position="199"/>
    </location>
</feature>
<sequence length="199" mass="21055">SLQELDMELMGKRRKINLGVNSSAHISPCNGRTSSETLGDGLCRSSGRALTPASQWSRTQNICPSNVAAAPLSPREVACPAQDGQVCAGPGPSVIKRPSCAVTSGTEAGVIHDPVSAPSEGQTQTLTGQLRLLHMPWKKSASPVSERLDGPAALPAFECQRASQNCHGTAATREELPSQSSPLPTRHLHSTDDNSEWRL</sequence>
<organism evidence="2 3">
    <name type="scientific">Pogonophryne albipinna</name>
    <dbReference type="NCBI Taxonomy" id="1090488"/>
    <lineage>
        <taxon>Eukaryota</taxon>
        <taxon>Metazoa</taxon>
        <taxon>Chordata</taxon>
        <taxon>Craniata</taxon>
        <taxon>Vertebrata</taxon>
        <taxon>Euteleostomi</taxon>
        <taxon>Actinopterygii</taxon>
        <taxon>Neopterygii</taxon>
        <taxon>Teleostei</taxon>
        <taxon>Neoteleostei</taxon>
        <taxon>Acanthomorphata</taxon>
        <taxon>Eupercaria</taxon>
        <taxon>Perciformes</taxon>
        <taxon>Notothenioidei</taxon>
        <taxon>Pogonophryne</taxon>
    </lineage>
</organism>
<accession>A0AAD6FR79</accession>
<comment type="caution">
    <text evidence="2">The sequence shown here is derived from an EMBL/GenBank/DDBJ whole genome shotgun (WGS) entry which is preliminary data.</text>
</comment>
<gene>
    <name evidence="2" type="ORF">JOQ06_012580</name>
</gene>
<keyword evidence="3" id="KW-1185">Reference proteome</keyword>
<proteinExistence type="predicted"/>
<evidence type="ECO:0000256" key="1">
    <source>
        <dbReference type="SAM" id="MobiDB-lite"/>
    </source>
</evidence>
<dbReference type="AlphaFoldDB" id="A0AAD6FR79"/>
<evidence type="ECO:0000313" key="3">
    <source>
        <dbReference type="Proteomes" id="UP001219934"/>
    </source>
</evidence>
<evidence type="ECO:0000313" key="2">
    <source>
        <dbReference type="EMBL" id="KAJ4944033.1"/>
    </source>
</evidence>
<name>A0AAD6FR79_9TELE</name>
<protein>
    <submittedName>
        <fullName evidence="2">Uncharacterized protein</fullName>
    </submittedName>
</protein>
<dbReference type="Proteomes" id="UP001219934">
    <property type="component" value="Unassembled WGS sequence"/>
</dbReference>
<reference evidence="2" key="1">
    <citation type="submission" date="2022-11" db="EMBL/GenBank/DDBJ databases">
        <title>Chromosome-level genome of Pogonophryne albipinna.</title>
        <authorList>
            <person name="Jo E."/>
        </authorList>
    </citation>
    <scope>NUCLEOTIDE SEQUENCE</scope>
    <source>
        <strain evidence="2">SGF0006</strain>
        <tissue evidence="2">Muscle</tissue>
    </source>
</reference>